<dbReference type="AlphaFoldDB" id="I4YT98"/>
<accession>I4YT98</accession>
<protein>
    <submittedName>
        <fullName evidence="1">Uncharacterized protein</fullName>
    </submittedName>
</protein>
<gene>
    <name evidence="1" type="ORF">MicloDRAFT_00037460</name>
</gene>
<keyword evidence="2" id="KW-1185">Reference proteome</keyword>
<dbReference type="HOGENOM" id="CLU_1260620_0_0_5"/>
<dbReference type="EMBL" id="JH660645">
    <property type="protein sequence ID" value="EIM27190.1"/>
    <property type="molecule type" value="Genomic_DNA"/>
</dbReference>
<organism evidence="1 2">
    <name type="scientific">Microvirga lotononidis</name>
    <dbReference type="NCBI Taxonomy" id="864069"/>
    <lineage>
        <taxon>Bacteria</taxon>
        <taxon>Pseudomonadati</taxon>
        <taxon>Pseudomonadota</taxon>
        <taxon>Alphaproteobacteria</taxon>
        <taxon>Hyphomicrobiales</taxon>
        <taxon>Methylobacteriaceae</taxon>
        <taxon>Microvirga</taxon>
    </lineage>
</organism>
<evidence type="ECO:0000313" key="1">
    <source>
        <dbReference type="EMBL" id="EIM27190.1"/>
    </source>
</evidence>
<reference evidence="1 2" key="1">
    <citation type="submission" date="2012-02" db="EMBL/GenBank/DDBJ databases">
        <title>Improved High-Quality Draft sequence of Microvirga sp. WSM3557.</title>
        <authorList>
            <consortium name="US DOE Joint Genome Institute"/>
            <person name="Lucas S."/>
            <person name="Han J."/>
            <person name="Lapidus A."/>
            <person name="Cheng J.-F."/>
            <person name="Goodwin L."/>
            <person name="Pitluck S."/>
            <person name="Peters L."/>
            <person name="Zhang X."/>
            <person name="Detter J.C."/>
            <person name="Han C."/>
            <person name="Tapia R."/>
            <person name="Land M."/>
            <person name="Hauser L."/>
            <person name="Kyrpides N."/>
            <person name="Ivanova N."/>
            <person name="Pagani I."/>
            <person name="Brau L."/>
            <person name="Yates R."/>
            <person name="O'Hara G."/>
            <person name="Rui T."/>
            <person name="Howieson J."/>
            <person name="Reeve W."/>
            <person name="Woyke T."/>
        </authorList>
    </citation>
    <scope>NUCLEOTIDE SEQUENCE [LARGE SCALE GENOMIC DNA]</scope>
    <source>
        <strain evidence="1 2">WSM3557</strain>
    </source>
</reference>
<proteinExistence type="predicted"/>
<dbReference type="PATRIC" id="fig|864069.3.peg.4070"/>
<dbReference type="STRING" id="864069.MicloDRAFT_00037460"/>
<name>I4YT98_9HYPH</name>
<evidence type="ECO:0000313" key="2">
    <source>
        <dbReference type="Proteomes" id="UP000003947"/>
    </source>
</evidence>
<sequence length="222" mass="25444">MHYVCKAPGCSEKAASRYGVYCHSHRSRRRRHGAINQEAITKADLSIYRNLVRGRIEKNRDKELWDKLKLMWRAVIDDAQATLEQSRKGQAMPSFKRMTALELVKLSNAVKPEEVIETVLAMYVLHDQEPRKIKSDRAFLTQMVRRVRGLTPLNAGSWTNGSTGKRKVAYKELSPRAVECMGKRLAAVFGAAGVTLARLERQDHEKRLRELTEYHQALDDLQ</sequence>
<dbReference type="Proteomes" id="UP000003947">
    <property type="component" value="Unassembled WGS sequence"/>
</dbReference>
<dbReference type="eggNOG" id="ENOG50319XR">
    <property type="taxonomic scope" value="Bacteria"/>
</dbReference>